<proteinExistence type="predicted"/>
<gene>
    <name evidence="2" type="ORF">MICAB_1610002</name>
</gene>
<dbReference type="Proteomes" id="UP000003172">
    <property type="component" value="Unassembled WGS sequence"/>
</dbReference>
<dbReference type="HOGENOM" id="CLU_2700606_0_0_3"/>
<evidence type="ECO:0000313" key="3">
    <source>
        <dbReference type="Proteomes" id="UP000003172"/>
    </source>
</evidence>
<dbReference type="EMBL" id="CAII01000070">
    <property type="protein sequence ID" value="CCH96160.1"/>
    <property type="molecule type" value="Genomic_DNA"/>
</dbReference>
<sequence>MNRKGNGNQCQKRSQKRPEIATEDLYRHEKEGTQGQVQTVNLKAKPAEIGPPIDPSRKIEKNPQQTEKTGEGS</sequence>
<protein>
    <submittedName>
        <fullName evidence="2">Uncharacterized protein</fullName>
    </submittedName>
</protein>
<feature type="region of interest" description="Disordered" evidence="1">
    <location>
        <begin position="1"/>
        <end position="73"/>
    </location>
</feature>
<accession>I4FKI5</accession>
<organism evidence="2 3">
    <name type="scientific">Microcystis aeruginosa PCC 9717</name>
    <dbReference type="NCBI Taxonomy" id="1160286"/>
    <lineage>
        <taxon>Bacteria</taxon>
        <taxon>Bacillati</taxon>
        <taxon>Cyanobacteriota</taxon>
        <taxon>Cyanophyceae</taxon>
        <taxon>Oscillatoriophycideae</taxon>
        <taxon>Chroococcales</taxon>
        <taxon>Microcystaceae</taxon>
        <taxon>Microcystis</taxon>
    </lineage>
</organism>
<evidence type="ECO:0000313" key="2">
    <source>
        <dbReference type="EMBL" id="CCH96160.1"/>
    </source>
</evidence>
<dbReference type="AlphaFoldDB" id="I4FKI5"/>
<feature type="compositionally biased region" description="Polar residues" evidence="1">
    <location>
        <begin position="1"/>
        <end position="12"/>
    </location>
</feature>
<reference evidence="2 3" key="1">
    <citation type="submission" date="2012-04" db="EMBL/GenBank/DDBJ databases">
        <authorList>
            <person name="Genoscope - CEA"/>
        </authorList>
    </citation>
    <scope>NUCLEOTIDE SEQUENCE [LARGE SCALE GENOMIC DNA]</scope>
    <source>
        <strain evidence="2 3">9717</strain>
    </source>
</reference>
<evidence type="ECO:0000256" key="1">
    <source>
        <dbReference type="SAM" id="MobiDB-lite"/>
    </source>
</evidence>
<name>I4FKI5_MICAE</name>
<comment type="caution">
    <text evidence="2">The sequence shown here is derived from an EMBL/GenBank/DDBJ whole genome shotgun (WGS) entry which is preliminary data.</text>
</comment>
<feature type="compositionally biased region" description="Basic and acidic residues" evidence="1">
    <location>
        <begin position="16"/>
        <end position="32"/>
    </location>
</feature>